<reference evidence="4" key="1">
    <citation type="submission" date="2019-03" db="EMBL/GenBank/DDBJ databases">
        <title>Lake Tanganyika Metagenome-Assembled Genomes (MAGs).</title>
        <authorList>
            <person name="Tran P."/>
        </authorList>
    </citation>
    <scope>NUCLEOTIDE SEQUENCE</scope>
    <source>
        <strain evidence="4">M_DeepCast_400m_m2_100</strain>
    </source>
</reference>
<dbReference type="InterPro" id="IPR051278">
    <property type="entry name" value="HdrB/HdrD_reductase"/>
</dbReference>
<dbReference type="GO" id="GO:0016491">
    <property type="term" value="F:oxidoreductase activity"/>
    <property type="evidence" value="ECO:0007669"/>
    <property type="project" value="UniProtKB-KW"/>
</dbReference>
<dbReference type="Proteomes" id="UP000748308">
    <property type="component" value="Unassembled WGS sequence"/>
</dbReference>
<evidence type="ECO:0000259" key="3">
    <source>
        <dbReference type="Pfam" id="PF02754"/>
    </source>
</evidence>
<organism evidence="4 5">
    <name type="scientific">Eiseniibacteriota bacterium</name>
    <dbReference type="NCBI Taxonomy" id="2212470"/>
    <lineage>
        <taxon>Bacteria</taxon>
        <taxon>Candidatus Eiseniibacteriota</taxon>
    </lineage>
</organism>
<dbReference type="Pfam" id="PF02754">
    <property type="entry name" value="CCG"/>
    <property type="match status" value="1"/>
</dbReference>
<comment type="caution">
    <text evidence="4">The sequence shown here is derived from an EMBL/GenBank/DDBJ whole genome shotgun (WGS) entry which is preliminary data.</text>
</comment>
<name>A0A937XDK7_UNCEI</name>
<protein>
    <recommendedName>
        <fullName evidence="3">Cysteine-rich domain-containing protein</fullName>
    </recommendedName>
</protein>
<evidence type="ECO:0000313" key="4">
    <source>
        <dbReference type="EMBL" id="MBM3318594.1"/>
    </source>
</evidence>
<dbReference type="InterPro" id="IPR004017">
    <property type="entry name" value="Cys_rich_dom"/>
</dbReference>
<feature type="compositionally biased region" description="Basic and acidic residues" evidence="2">
    <location>
        <begin position="203"/>
        <end position="214"/>
    </location>
</feature>
<proteinExistence type="predicted"/>
<dbReference type="PANTHER" id="PTHR42947">
    <property type="entry name" value="COB--COM HETERODISULFIDE REDUCTASE SUBUNIT B 1"/>
    <property type="match status" value="1"/>
</dbReference>
<dbReference type="EMBL" id="VGIY01000411">
    <property type="protein sequence ID" value="MBM3318594.1"/>
    <property type="molecule type" value="Genomic_DNA"/>
</dbReference>
<sequence>ARIRAAVRRPLTGFKVAAYYGCLSQRPPKVTGARRPEHPTDLDRLVEAAGATPVRWSHKTECCGGSLTVARADIVRGLVREIVAAARRGGAEAIVTDCAMCQANLESRQADLARAGEGFATMPVYFATEILAAVLSAEGGARWAKGHLVDARLLGEKLAAAGRGASAAARAGAAQGEAAGGSAAQGTDPAGASAAAGQPAGREPAERPREVAGS</sequence>
<evidence type="ECO:0000313" key="5">
    <source>
        <dbReference type="Proteomes" id="UP000748308"/>
    </source>
</evidence>
<accession>A0A937XDK7</accession>
<gene>
    <name evidence="4" type="ORF">FJY75_12155</name>
</gene>
<feature type="compositionally biased region" description="Low complexity" evidence="2">
    <location>
        <begin position="171"/>
        <end position="201"/>
    </location>
</feature>
<feature type="domain" description="Cysteine-rich" evidence="3">
    <location>
        <begin position="16"/>
        <end position="105"/>
    </location>
</feature>
<keyword evidence="1" id="KW-0560">Oxidoreductase</keyword>
<dbReference type="PANTHER" id="PTHR42947:SF1">
    <property type="entry name" value="COB--COM HETERODISULFIDE REDUCTASE SUBUNIT B 1"/>
    <property type="match status" value="1"/>
</dbReference>
<feature type="non-terminal residue" evidence="4">
    <location>
        <position position="1"/>
    </location>
</feature>
<feature type="region of interest" description="Disordered" evidence="2">
    <location>
        <begin position="171"/>
        <end position="214"/>
    </location>
</feature>
<evidence type="ECO:0000256" key="2">
    <source>
        <dbReference type="SAM" id="MobiDB-lite"/>
    </source>
</evidence>
<evidence type="ECO:0000256" key="1">
    <source>
        <dbReference type="ARBA" id="ARBA00023002"/>
    </source>
</evidence>
<dbReference type="AlphaFoldDB" id="A0A937XDK7"/>